<dbReference type="Pfam" id="PF00440">
    <property type="entry name" value="TetR_N"/>
    <property type="match status" value="1"/>
</dbReference>
<gene>
    <name evidence="5" type="ORF">GCM10010978_20420</name>
</gene>
<dbReference type="PROSITE" id="PS50977">
    <property type="entry name" value="HTH_TETR_2"/>
    <property type="match status" value="1"/>
</dbReference>
<dbReference type="EMBL" id="BMEV01000036">
    <property type="protein sequence ID" value="GFZ78897.1"/>
    <property type="molecule type" value="Genomic_DNA"/>
</dbReference>
<accession>A0A8J2TLA8</accession>
<dbReference type="Gene3D" id="1.10.357.10">
    <property type="entry name" value="Tetracycline Repressor, domain 2"/>
    <property type="match status" value="1"/>
</dbReference>
<feature type="DNA-binding region" description="H-T-H motif" evidence="3">
    <location>
        <begin position="31"/>
        <end position="50"/>
    </location>
</feature>
<evidence type="ECO:0000259" key="4">
    <source>
        <dbReference type="PROSITE" id="PS50977"/>
    </source>
</evidence>
<keyword evidence="1" id="KW-0678">Repressor</keyword>
<evidence type="ECO:0000256" key="3">
    <source>
        <dbReference type="PROSITE-ProRule" id="PRU00335"/>
    </source>
</evidence>
<dbReference type="AlphaFoldDB" id="A0A8J2TLA8"/>
<evidence type="ECO:0000313" key="6">
    <source>
        <dbReference type="Proteomes" id="UP000602050"/>
    </source>
</evidence>
<protein>
    <submittedName>
        <fullName evidence="5">TetR family transcriptional regulator</fullName>
    </submittedName>
</protein>
<dbReference type="PANTHER" id="PTHR43479">
    <property type="entry name" value="ACREF/ENVCD OPERON REPRESSOR-RELATED"/>
    <property type="match status" value="1"/>
</dbReference>
<dbReference type="InterPro" id="IPR009057">
    <property type="entry name" value="Homeodomain-like_sf"/>
</dbReference>
<dbReference type="Proteomes" id="UP000602050">
    <property type="component" value="Unassembled WGS sequence"/>
</dbReference>
<proteinExistence type="predicted"/>
<dbReference type="GO" id="GO:0003677">
    <property type="term" value="F:DNA binding"/>
    <property type="evidence" value="ECO:0007669"/>
    <property type="project" value="UniProtKB-UniRule"/>
</dbReference>
<organism evidence="5 6">
    <name type="scientific">Compostibacillus humi</name>
    <dbReference type="NCBI Taxonomy" id="1245525"/>
    <lineage>
        <taxon>Bacteria</taxon>
        <taxon>Bacillati</taxon>
        <taxon>Bacillota</taxon>
        <taxon>Bacilli</taxon>
        <taxon>Bacillales</taxon>
        <taxon>Bacillaceae</taxon>
        <taxon>Compostibacillus</taxon>
    </lineage>
</organism>
<reference evidence="5" key="1">
    <citation type="journal article" date="2014" name="Int. J. Syst. Evol. Microbiol.">
        <title>Complete genome sequence of Corynebacterium casei LMG S-19264T (=DSM 44701T), isolated from a smear-ripened cheese.</title>
        <authorList>
            <consortium name="US DOE Joint Genome Institute (JGI-PGF)"/>
            <person name="Walter F."/>
            <person name="Albersmeier A."/>
            <person name="Kalinowski J."/>
            <person name="Ruckert C."/>
        </authorList>
    </citation>
    <scope>NUCLEOTIDE SEQUENCE</scope>
    <source>
        <strain evidence="5">CGMCC 1.12360</strain>
    </source>
</reference>
<sequence length="205" mass="23893">MKEVRRGAKSKDALKKALLELLKEKDLDHITITDLVHRANLNRGTFYYHYQSIAELFDELVHDVCQDFIEAYKAPYLQTERFMVSNLNSHSVNIFKHVLTYSEFYSTVICSPKLAAYETKIIQLLRNLIRRDYHFVMNKNKKVDIELLATYNAYALFGLITEWVKTGYQHSPEYMAEQLIEILSGNVNSVVVDTTKMTQSSDFLH</sequence>
<dbReference type="InterPro" id="IPR039532">
    <property type="entry name" value="TetR_C_Firmicutes"/>
</dbReference>
<feature type="domain" description="HTH tetR-type" evidence="4">
    <location>
        <begin position="8"/>
        <end position="68"/>
    </location>
</feature>
<evidence type="ECO:0000313" key="5">
    <source>
        <dbReference type="EMBL" id="GFZ78897.1"/>
    </source>
</evidence>
<dbReference type="PANTHER" id="PTHR43479:SF7">
    <property type="entry name" value="TETR-FAMILY TRANSCRIPTIONAL REGULATOR"/>
    <property type="match status" value="1"/>
</dbReference>
<evidence type="ECO:0000256" key="1">
    <source>
        <dbReference type="ARBA" id="ARBA00022491"/>
    </source>
</evidence>
<dbReference type="RefSeq" id="WP_188392302.1">
    <property type="nucleotide sequence ID" value="NZ_BMEV01000036.1"/>
</dbReference>
<evidence type="ECO:0000256" key="2">
    <source>
        <dbReference type="ARBA" id="ARBA00023125"/>
    </source>
</evidence>
<dbReference type="InterPro" id="IPR001647">
    <property type="entry name" value="HTH_TetR"/>
</dbReference>
<dbReference type="InterPro" id="IPR050624">
    <property type="entry name" value="HTH-type_Tx_Regulator"/>
</dbReference>
<dbReference type="Pfam" id="PF14278">
    <property type="entry name" value="TetR_C_8"/>
    <property type="match status" value="1"/>
</dbReference>
<dbReference type="SUPFAM" id="SSF46689">
    <property type="entry name" value="Homeodomain-like"/>
    <property type="match status" value="1"/>
</dbReference>
<comment type="caution">
    <text evidence="5">The sequence shown here is derived from an EMBL/GenBank/DDBJ whole genome shotgun (WGS) entry which is preliminary data.</text>
</comment>
<keyword evidence="6" id="KW-1185">Reference proteome</keyword>
<name>A0A8J2TLA8_9BACI</name>
<keyword evidence="2 3" id="KW-0238">DNA-binding</keyword>
<reference evidence="5" key="2">
    <citation type="submission" date="2020-09" db="EMBL/GenBank/DDBJ databases">
        <authorList>
            <person name="Sun Q."/>
            <person name="Zhou Y."/>
        </authorList>
    </citation>
    <scope>NUCLEOTIDE SEQUENCE</scope>
    <source>
        <strain evidence="5">CGMCC 1.12360</strain>
    </source>
</reference>